<keyword evidence="4" id="KW-0571">Peptide transport</keyword>
<keyword evidence="3" id="KW-0812">Transmembrane</keyword>
<comment type="subcellular location">
    <subcellularLocation>
        <location evidence="1">Membrane</location>
        <topology evidence="1">Multi-pass membrane protein</topology>
    </subcellularLocation>
</comment>
<protein>
    <submittedName>
        <fullName evidence="8">Uncharacterized protein</fullName>
    </submittedName>
</protein>
<evidence type="ECO:0000256" key="4">
    <source>
        <dbReference type="ARBA" id="ARBA00022856"/>
    </source>
</evidence>
<dbReference type="Proteomes" id="UP000682733">
    <property type="component" value="Unassembled WGS sequence"/>
</dbReference>
<evidence type="ECO:0000256" key="5">
    <source>
        <dbReference type="ARBA" id="ARBA00022927"/>
    </source>
</evidence>
<organism evidence="8 9">
    <name type="scientific">Didymodactylos carnosus</name>
    <dbReference type="NCBI Taxonomy" id="1234261"/>
    <lineage>
        <taxon>Eukaryota</taxon>
        <taxon>Metazoa</taxon>
        <taxon>Spiralia</taxon>
        <taxon>Gnathifera</taxon>
        <taxon>Rotifera</taxon>
        <taxon>Eurotatoria</taxon>
        <taxon>Bdelloidea</taxon>
        <taxon>Philodinida</taxon>
        <taxon>Philodinidae</taxon>
        <taxon>Didymodactylos</taxon>
    </lineage>
</organism>
<dbReference type="AlphaFoldDB" id="A0A8S2KZ35"/>
<evidence type="ECO:0000313" key="8">
    <source>
        <dbReference type="EMBL" id="CAF3874178.1"/>
    </source>
</evidence>
<dbReference type="EMBL" id="CAJOBA010012226">
    <property type="protein sequence ID" value="CAF3874178.1"/>
    <property type="molecule type" value="Genomic_DNA"/>
</dbReference>
<evidence type="ECO:0000256" key="7">
    <source>
        <dbReference type="ARBA" id="ARBA00023136"/>
    </source>
</evidence>
<dbReference type="Pfam" id="PF03169">
    <property type="entry name" value="OPT"/>
    <property type="match status" value="1"/>
</dbReference>
<dbReference type="GO" id="GO:0015031">
    <property type="term" value="P:protein transport"/>
    <property type="evidence" value="ECO:0007669"/>
    <property type="project" value="UniProtKB-KW"/>
</dbReference>
<gene>
    <name evidence="8" type="ORF">TMI583_LOCUS19756</name>
</gene>
<keyword evidence="7" id="KW-0472">Membrane</keyword>
<dbReference type="PANTHER" id="PTHR22601">
    <property type="entry name" value="ISP4 LIKE PROTEIN"/>
    <property type="match status" value="1"/>
</dbReference>
<comment type="caution">
    <text evidence="8">The sequence shown here is derived from an EMBL/GenBank/DDBJ whole genome shotgun (WGS) entry which is preliminary data.</text>
</comment>
<accession>A0A8S2KZ35</accession>
<reference evidence="8" key="1">
    <citation type="submission" date="2021-02" db="EMBL/GenBank/DDBJ databases">
        <authorList>
            <person name="Nowell W R."/>
        </authorList>
    </citation>
    <scope>NUCLEOTIDE SEQUENCE</scope>
</reference>
<dbReference type="GO" id="GO:0035673">
    <property type="term" value="F:oligopeptide transmembrane transporter activity"/>
    <property type="evidence" value="ECO:0007669"/>
    <property type="project" value="InterPro"/>
</dbReference>
<dbReference type="GO" id="GO:0016020">
    <property type="term" value="C:membrane"/>
    <property type="evidence" value="ECO:0007669"/>
    <property type="project" value="UniProtKB-SubCell"/>
</dbReference>
<evidence type="ECO:0000313" key="9">
    <source>
        <dbReference type="Proteomes" id="UP000682733"/>
    </source>
</evidence>
<feature type="non-terminal residue" evidence="8">
    <location>
        <position position="63"/>
    </location>
</feature>
<name>A0A8S2KZ35_9BILA</name>
<dbReference type="InterPro" id="IPR004813">
    <property type="entry name" value="OPT"/>
</dbReference>
<keyword evidence="6" id="KW-1133">Transmembrane helix</keyword>
<sequence>MSFLGGLVLKGNAIANMTFRTYGYTTQRRSLTFISCLKLGHYMKIPPRAMFTMLVVNTLIGST</sequence>
<evidence type="ECO:0000256" key="6">
    <source>
        <dbReference type="ARBA" id="ARBA00022989"/>
    </source>
</evidence>
<keyword evidence="2" id="KW-0813">Transport</keyword>
<evidence type="ECO:0000256" key="2">
    <source>
        <dbReference type="ARBA" id="ARBA00022448"/>
    </source>
</evidence>
<dbReference type="InterPro" id="IPR004648">
    <property type="entry name" value="Oligpept_transpt"/>
</dbReference>
<evidence type="ECO:0000256" key="3">
    <source>
        <dbReference type="ARBA" id="ARBA00022692"/>
    </source>
</evidence>
<proteinExistence type="predicted"/>
<keyword evidence="5" id="KW-0653">Protein transport</keyword>
<evidence type="ECO:0000256" key="1">
    <source>
        <dbReference type="ARBA" id="ARBA00004141"/>
    </source>
</evidence>